<organism evidence="2 3">
    <name type="scientific">Herbiconiux aconitum</name>
    <dbReference type="NCBI Taxonomy" id="2970913"/>
    <lineage>
        <taxon>Bacteria</taxon>
        <taxon>Bacillati</taxon>
        <taxon>Actinomycetota</taxon>
        <taxon>Actinomycetes</taxon>
        <taxon>Micrococcales</taxon>
        <taxon>Microbacteriaceae</taxon>
        <taxon>Herbiconiux</taxon>
    </lineage>
</organism>
<keyword evidence="1" id="KW-0812">Transmembrane</keyword>
<evidence type="ECO:0000313" key="2">
    <source>
        <dbReference type="EMBL" id="MCS5716547.1"/>
    </source>
</evidence>
<dbReference type="RefSeq" id="WP_259503696.1">
    <property type="nucleotide sequence ID" value="NZ_JANLCM010000001.1"/>
</dbReference>
<keyword evidence="1" id="KW-0472">Membrane</keyword>
<proteinExistence type="predicted"/>
<accession>A0ABT2GK01</accession>
<evidence type="ECO:0000313" key="3">
    <source>
        <dbReference type="Proteomes" id="UP001165584"/>
    </source>
</evidence>
<sequence>MTARLAHLVLALRIAYLVGAGLFLFDVVLAFGGPAIVTSVLRRPDDGTLEIVTAWIAVIAFAFAAVGAVITVAATSDRTAPAPLPEDAETVDPAL</sequence>
<reference evidence="2" key="1">
    <citation type="submission" date="2022-08" db="EMBL/GenBank/DDBJ databases">
        <authorList>
            <person name="Deng Y."/>
            <person name="Han X.-F."/>
            <person name="Zhang Y.-Q."/>
        </authorList>
    </citation>
    <scope>NUCLEOTIDE SEQUENCE</scope>
    <source>
        <strain evidence="2">CPCC 205763</strain>
    </source>
</reference>
<feature type="transmembrane region" description="Helical" evidence="1">
    <location>
        <begin position="12"/>
        <end position="32"/>
    </location>
</feature>
<dbReference type="Proteomes" id="UP001165584">
    <property type="component" value="Unassembled WGS sequence"/>
</dbReference>
<name>A0ABT2GK01_9MICO</name>
<gene>
    <name evidence="2" type="ORF">N1027_00165</name>
</gene>
<feature type="transmembrane region" description="Helical" evidence="1">
    <location>
        <begin position="52"/>
        <end position="74"/>
    </location>
</feature>
<keyword evidence="1" id="KW-1133">Transmembrane helix</keyword>
<protein>
    <submittedName>
        <fullName evidence="2">Uncharacterized protein</fullName>
    </submittedName>
</protein>
<keyword evidence="3" id="KW-1185">Reference proteome</keyword>
<dbReference type="EMBL" id="JANLCM010000001">
    <property type="protein sequence ID" value="MCS5716547.1"/>
    <property type="molecule type" value="Genomic_DNA"/>
</dbReference>
<comment type="caution">
    <text evidence="2">The sequence shown here is derived from an EMBL/GenBank/DDBJ whole genome shotgun (WGS) entry which is preliminary data.</text>
</comment>
<evidence type="ECO:0000256" key="1">
    <source>
        <dbReference type="SAM" id="Phobius"/>
    </source>
</evidence>